<gene>
    <name evidence="5" type="ORF">F4561_003051</name>
</gene>
<dbReference type="PRINTS" id="PR00116">
    <property type="entry name" value="ARGINASE"/>
</dbReference>
<proteinExistence type="inferred from homology"/>
<sequence length="254" mass="26704">MTTIRVPYHLDEPLPEATLPDLPGASTVSPDLPDGDLWARMAHLHEEVAVRVAESVRAAEAPAVLSGDCMVALGTIAGVQRAGVDASVVWFDAHGDLQTLETSASGYMGGIPLRILVGYRPELSAERLGLRAVAEERVLLVDGRDLDPPEAEFLAASPLRRYGVEEVAAEILPPGPIVLHVDLDVVDPGEFEGLLFPTPGGPGVSAVLDAARRVLHTGRVAALSIGCTWDPDRSDPAARSGLVADLVSHRASTG</sequence>
<evidence type="ECO:0000256" key="4">
    <source>
        <dbReference type="PROSITE-ProRule" id="PRU00742"/>
    </source>
</evidence>
<dbReference type="GO" id="GO:0005829">
    <property type="term" value="C:cytosol"/>
    <property type="evidence" value="ECO:0007669"/>
    <property type="project" value="TreeGrafter"/>
</dbReference>
<name>A0A7W7RIV7_9ACTN</name>
<dbReference type="InterPro" id="IPR023696">
    <property type="entry name" value="Ureohydrolase_dom_sf"/>
</dbReference>
<dbReference type="RefSeq" id="WP_184579525.1">
    <property type="nucleotide sequence ID" value="NZ_JACHJT010000001.1"/>
</dbReference>
<reference evidence="5 6" key="1">
    <citation type="submission" date="2020-08" db="EMBL/GenBank/DDBJ databases">
        <title>Sequencing the genomes of 1000 actinobacteria strains.</title>
        <authorList>
            <person name="Klenk H.-P."/>
        </authorList>
    </citation>
    <scope>NUCLEOTIDE SEQUENCE [LARGE SCALE GENOMIC DNA]</scope>
    <source>
        <strain evidence="5 6">DSM 102030</strain>
    </source>
</reference>
<comment type="similarity">
    <text evidence="4">Belongs to the arginase family.</text>
</comment>
<organism evidence="5 6">
    <name type="scientific">Lipingzhangella halophila</name>
    <dbReference type="NCBI Taxonomy" id="1783352"/>
    <lineage>
        <taxon>Bacteria</taxon>
        <taxon>Bacillati</taxon>
        <taxon>Actinomycetota</taxon>
        <taxon>Actinomycetes</taxon>
        <taxon>Streptosporangiales</taxon>
        <taxon>Nocardiopsidaceae</taxon>
        <taxon>Lipingzhangella</taxon>
    </lineage>
</organism>
<evidence type="ECO:0000313" key="6">
    <source>
        <dbReference type="Proteomes" id="UP000523007"/>
    </source>
</evidence>
<dbReference type="GO" id="GO:0030145">
    <property type="term" value="F:manganese ion binding"/>
    <property type="evidence" value="ECO:0007669"/>
    <property type="project" value="TreeGrafter"/>
</dbReference>
<dbReference type="PROSITE" id="PS51409">
    <property type="entry name" value="ARGINASE_2"/>
    <property type="match status" value="1"/>
</dbReference>
<protein>
    <submittedName>
        <fullName evidence="5">Arginase</fullName>
        <ecNumber evidence="5">3.5.3.1</ecNumber>
    </submittedName>
</protein>
<evidence type="ECO:0000256" key="2">
    <source>
        <dbReference type="ARBA" id="ARBA00022801"/>
    </source>
</evidence>
<accession>A0A7W7RIV7</accession>
<evidence type="ECO:0000256" key="1">
    <source>
        <dbReference type="ARBA" id="ARBA00022723"/>
    </source>
</evidence>
<keyword evidence="6" id="KW-1185">Reference proteome</keyword>
<dbReference type="AlphaFoldDB" id="A0A7W7RIV7"/>
<dbReference type="GO" id="GO:0004053">
    <property type="term" value="F:arginase activity"/>
    <property type="evidence" value="ECO:0007669"/>
    <property type="project" value="UniProtKB-EC"/>
</dbReference>
<dbReference type="EC" id="3.5.3.1" evidence="5"/>
<dbReference type="PANTHER" id="PTHR43782:SF3">
    <property type="entry name" value="ARGINASE"/>
    <property type="match status" value="1"/>
</dbReference>
<evidence type="ECO:0000313" key="5">
    <source>
        <dbReference type="EMBL" id="MBB4932231.1"/>
    </source>
</evidence>
<dbReference type="EMBL" id="JACHJT010000001">
    <property type="protein sequence ID" value="MBB4932231.1"/>
    <property type="molecule type" value="Genomic_DNA"/>
</dbReference>
<evidence type="ECO:0000256" key="3">
    <source>
        <dbReference type="ARBA" id="ARBA00023211"/>
    </source>
</evidence>
<keyword evidence="1" id="KW-0479">Metal-binding</keyword>
<dbReference type="Pfam" id="PF00491">
    <property type="entry name" value="Arginase"/>
    <property type="match status" value="1"/>
</dbReference>
<dbReference type="InterPro" id="IPR006035">
    <property type="entry name" value="Ureohydrolase"/>
</dbReference>
<dbReference type="Gene3D" id="3.40.800.10">
    <property type="entry name" value="Ureohydrolase domain"/>
    <property type="match status" value="1"/>
</dbReference>
<keyword evidence="3" id="KW-0464">Manganese</keyword>
<dbReference type="SUPFAM" id="SSF52768">
    <property type="entry name" value="Arginase/deacetylase"/>
    <property type="match status" value="1"/>
</dbReference>
<dbReference type="Proteomes" id="UP000523007">
    <property type="component" value="Unassembled WGS sequence"/>
</dbReference>
<comment type="caution">
    <text evidence="5">The sequence shown here is derived from an EMBL/GenBank/DDBJ whole genome shotgun (WGS) entry which is preliminary data.</text>
</comment>
<keyword evidence="2 5" id="KW-0378">Hydrolase</keyword>
<dbReference type="PANTHER" id="PTHR43782">
    <property type="entry name" value="ARGINASE"/>
    <property type="match status" value="1"/>
</dbReference>